<evidence type="ECO:0000256" key="1">
    <source>
        <dbReference type="ARBA" id="ARBA00022722"/>
    </source>
</evidence>
<keyword evidence="4 9" id="KW-0378">Hydrolase</keyword>
<evidence type="ECO:0000256" key="8">
    <source>
        <dbReference type="ARBA" id="ARBA00023211"/>
    </source>
</evidence>
<dbReference type="EC" id="3.1.-.-" evidence="9"/>
<dbReference type="PANTHER" id="PTHR43219">
    <property type="entry name" value="CRISPR-ASSOCIATED ENDONUCLEASE CAS1"/>
    <property type="match status" value="1"/>
</dbReference>
<evidence type="ECO:0000256" key="6">
    <source>
        <dbReference type="ARBA" id="ARBA00023118"/>
    </source>
</evidence>
<gene>
    <name evidence="9" type="primary">cas1</name>
    <name evidence="10" type="ORF">BXT84_10705</name>
</gene>
<comment type="subunit">
    <text evidence="9">Homodimer, forms a heterotetramer with a Cas2 homodimer.</text>
</comment>
<dbReference type="GO" id="GO:0004519">
    <property type="term" value="F:endonuclease activity"/>
    <property type="evidence" value="ECO:0007669"/>
    <property type="project" value="UniProtKB-KW"/>
</dbReference>
<dbReference type="CDD" id="cd09722">
    <property type="entry name" value="Cas1_I-B"/>
    <property type="match status" value="1"/>
</dbReference>
<dbReference type="Proteomes" id="UP000325292">
    <property type="component" value="Chromosome"/>
</dbReference>
<dbReference type="HAMAP" id="MF_01470">
    <property type="entry name" value="Cas1"/>
    <property type="match status" value="1"/>
</dbReference>
<dbReference type="NCBIfam" id="TIGR00287">
    <property type="entry name" value="cas1"/>
    <property type="match status" value="1"/>
</dbReference>
<evidence type="ECO:0000256" key="7">
    <source>
        <dbReference type="ARBA" id="ARBA00023125"/>
    </source>
</evidence>
<evidence type="ECO:0000313" key="11">
    <source>
        <dbReference type="Proteomes" id="UP000325292"/>
    </source>
</evidence>
<keyword evidence="3 9" id="KW-0255">Endonuclease</keyword>
<keyword evidence="7 9" id="KW-0238">DNA-binding</keyword>
<dbReference type="InterPro" id="IPR042211">
    <property type="entry name" value="CRISPR-assoc_Cas1_N"/>
</dbReference>
<proteinExistence type="inferred from homology"/>
<keyword evidence="6 9" id="KW-0051">Antiviral defense</keyword>
<comment type="similarity">
    <text evidence="9">Belongs to the CRISPR-associated endonuclease Cas1 family.</text>
</comment>
<protein>
    <recommendedName>
        <fullName evidence="9">CRISPR-associated endonuclease Cas1</fullName>
        <ecNumber evidence="9">3.1.-.-</ecNumber>
    </recommendedName>
</protein>
<keyword evidence="2 9" id="KW-0479">Metal-binding</keyword>
<accession>A0ABM6RSS0</accession>
<dbReference type="PANTHER" id="PTHR43219:SF1">
    <property type="entry name" value="CRISPR-ASSOCIATED ENDONUCLEASE CAS1"/>
    <property type="match status" value="1"/>
</dbReference>
<keyword evidence="5 9" id="KW-0460">Magnesium</keyword>
<evidence type="ECO:0000256" key="3">
    <source>
        <dbReference type="ARBA" id="ARBA00022759"/>
    </source>
</evidence>
<dbReference type="InterPro" id="IPR002729">
    <property type="entry name" value="CRISPR-assoc_Cas1"/>
</dbReference>
<evidence type="ECO:0000256" key="2">
    <source>
        <dbReference type="ARBA" id="ARBA00022723"/>
    </source>
</evidence>
<sequence>MDRTLHVFSSGSFHRKGNTIYFEGEKGHRYLPVESVREIVVHGEVDFNKRVLEFLSEKEILLHYFNHYGYYMGSFYPREHYNSGYMTLRQAEFYLDEIKRFTLARAFVQGAAANILRVLRYYGNRGKEMAHPIDEIVKLEQRTDLVATIPELMAIEGNIREHYYQAFDAILEGSGFVFGTRTRRPPANQLNALISFGNSLMYTSVMGEIYKTHLDPRLGYLHTSNQRRFSLNLDVAEIFKPIVVDRLIFTLVGKKVITLKDFNKNQGGILMSDRARKEFVEAYDERLRAVIRHRQSKRLVSYRRLIRMELYKLEKHFMGDHDYEPFVAQW</sequence>
<dbReference type="Gene3D" id="3.100.10.20">
    <property type="entry name" value="CRISPR-associated endonuclease Cas1, N-terminal domain"/>
    <property type="match status" value="1"/>
</dbReference>
<reference evidence="10 11" key="1">
    <citation type="journal article" date="2019" name="Sci. Rep.">
        <title>Sulfobacillus thermotolerans: new insights into resistance and metabolic capacities of acidophilic chemolithotrophs.</title>
        <authorList>
            <person name="Panyushkina A.E."/>
            <person name="Babenko V.V."/>
            <person name="Nikitina A.S."/>
            <person name="Selezneva O.V."/>
            <person name="Tsaplina I.A."/>
            <person name="Letarova M.A."/>
            <person name="Kostryukova E.S."/>
            <person name="Letarov A.V."/>
        </authorList>
    </citation>
    <scope>NUCLEOTIDE SEQUENCE [LARGE SCALE GENOMIC DNA]</scope>
    <source>
        <strain evidence="10 11">Kr1</strain>
    </source>
</reference>
<dbReference type="Gene3D" id="1.20.120.920">
    <property type="entry name" value="CRISPR-associated endonuclease Cas1, C-terminal domain"/>
    <property type="match status" value="1"/>
</dbReference>
<evidence type="ECO:0000313" key="10">
    <source>
        <dbReference type="EMBL" id="AUW94349.1"/>
    </source>
</evidence>
<feature type="binding site" evidence="9">
    <location>
        <position position="156"/>
    </location>
    <ligand>
        <name>Mn(2+)</name>
        <dbReference type="ChEBI" id="CHEBI:29035"/>
    </ligand>
</feature>
<evidence type="ECO:0000256" key="4">
    <source>
        <dbReference type="ARBA" id="ARBA00022801"/>
    </source>
</evidence>
<dbReference type="Pfam" id="PF01867">
    <property type="entry name" value="Cas_Cas1"/>
    <property type="match status" value="1"/>
</dbReference>
<name>A0ABM6RSS0_9FIRM</name>
<keyword evidence="1 9" id="KW-0540">Nuclease</keyword>
<dbReference type="InterPro" id="IPR042206">
    <property type="entry name" value="CRISPR-assoc_Cas1_C"/>
</dbReference>
<comment type="function">
    <text evidence="9">CRISPR (clustered regularly interspaced short palindromic repeat), is an adaptive immune system that provides protection against mobile genetic elements (viruses, transposable elements and conjugative plasmids). CRISPR clusters contain spacers, sequences complementary to antecedent mobile elements, and target invading nucleic acids. CRISPR clusters are transcribed and processed into CRISPR RNA (crRNA). Acts as a dsDNA endonuclease. Involved in the integration of spacer DNA into the CRISPR cassette.</text>
</comment>
<dbReference type="EMBL" id="CP019454">
    <property type="protein sequence ID" value="AUW94349.1"/>
    <property type="molecule type" value="Genomic_DNA"/>
</dbReference>
<feature type="binding site" evidence="9">
    <location>
        <position position="237"/>
    </location>
    <ligand>
        <name>Mn(2+)</name>
        <dbReference type="ChEBI" id="CHEBI:29035"/>
    </ligand>
</feature>
<comment type="cofactor">
    <cofactor evidence="9">
        <name>Mg(2+)</name>
        <dbReference type="ChEBI" id="CHEBI:18420"/>
    </cofactor>
    <cofactor evidence="9">
        <name>Mn(2+)</name>
        <dbReference type="ChEBI" id="CHEBI:29035"/>
    </cofactor>
</comment>
<evidence type="ECO:0000256" key="9">
    <source>
        <dbReference type="HAMAP-Rule" id="MF_01470"/>
    </source>
</evidence>
<dbReference type="NCBIfam" id="TIGR03641">
    <property type="entry name" value="cas1_HMARI"/>
    <property type="match status" value="1"/>
</dbReference>
<feature type="binding site" evidence="9">
    <location>
        <position position="222"/>
    </location>
    <ligand>
        <name>Mn(2+)</name>
        <dbReference type="ChEBI" id="CHEBI:29035"/>
    </ligand>
</feature>
<evidence type="ECO:0000256" key="5">
    <source>
        <dbReference type="ARBA" id="ARBA00022842"/>
    </source>
</evidence>
<keyword evidence="11" id="KW-1185">Reference proteome</keyword>
<dbReference type="InterPro" id="IPR019858">
    <property type="entry name" value="CRISPR-assoc_Cas1_HMARI/TNEAP"/>
</dbReference>
<keyword evidence="8 9" id="KW-0464">Manganese</keyword>
<organism evidence="10 11">
    <name type="scientific">Sulfobacillus thermotolerans</name>
    <dbReference type="NCBI Taxonomy" id="338644"/>
    <lineage>
        <taxon>Bacteria</taxon>
        <taxon>Bacillati</taxon>
        <taxon>Bacillota</taxon>
        <taxon>Clostridia</taxon>
        <taxon>Eubacteriales</taxon>
        <taxon>Clostridiales Family XVII. Incertae Sedis</taxon>
        <taxon>Sulfobacillus</taxon>
    </lineage>
</organism>